<feature type="compositionally biased region" description="Low complexity" evidence="1">
    <location>
        <begin position="176"/>
        <end position="186"/>
    </location>
</feature>
<evidence type="ECO:0000256" key="1">
    <source>
        <dbReference type="SAM" id="MobiDB-lite"/>
    </source>
</evidence>
<sequence length="353" mass="40330">MNFLRKEFRTIGFKGNYTLGLMDSMHILIQFDLHEDFHRCWLHNYWNFGQFTMKVFRWTSDFRQDREPPLAPVWIYFHDLPLYMYHRGPLLSLANKIDEFQRVEYENLPQYCRGCKGIAHNISNCGPTRPRNELPNKFPAKGLRDESVKNIPINAPPKQLWKPKELMSKSQRENSESLLSSTSGLSKSEKDKIPIDIPMEAPPSNHRSSQEEIVQIADNLGRNSASNVLTSKVEIAKEGASQNVVDLISSQTTRPIHINEVKEPSEAQEDIDKAGMQPQIELENSYLNDNKDMDTHGIQHRSNLRQGETENTEAELAGQEQNTSTLSSKSSSRDELEAIDSPPLSHLLAAVEM</sequence>
<dbReference type="PANTHER" id="PTHR31286">
    <property type="entry name" value="GLYCINE-RICH CELL WALL STRUCTURAL PROTEIN 1.8-LIKE"/>
    <property type="match status" value="1"/>
</dbReference>
<dbReference type="AlphaFoldDB" id="A0AAV1DZ09"/>
<dbReference type="PANTHER" id="PTHR31286:SF179">
    <property type="entry name" value="RNASE H TYPE-1 DOMAIN-CONTAINING PROTEIN"/>
    <property type="match status" value="1"/>
</dbReference>
<gene>
    <name evidence="2" type="ORF">OLC1_LOCUS19186</name>
</gene>
<organism evidence="2 3">
    <name type="scientific">Oldenlandia corymbosa var. corymbosa</name>
    <dbReference type="NCBI Taxonomy" id="529605"/>
    <lineage>
        <taxon>Eukaryota</taxon>
        <taxon>Viridiplantae</taxon>
        <taxon>Streptophyta</taxon>
        <taxon>Embryophyta</taxon>
        <taxon>Tracheophyta</taxon>
        <taxon>Spermatophyta</taxon>
        <taxon>Magnoliopsida</taxon>
        <taxon>eudicotyledons</taxon>
        <taxon>Gunneridae</taxon>
        <taxon>Pentapetalae</taxon>
        <taxon>asterids</taxon>
        <taxon>lamiids</taxon>
        <taxon>Gentianales</taxon>
        <taxon>Rubiaceae</taxon>
        <taxon>Rubioideae</taxon>
        <taxon>Spermacoceae</taxon>
        <taxon>Hedyotis-Oldenlandia complex</taxon>
        <taxon>Oldenlandia</taxon>
    </lineage>
</organism>
<dbReference type="EMBL" id="OX459124">
    <property type="protein sequence ID" value="CAI9111898.1"/>
    <property type="molecule type" value="Genomic_DNA"/>
</dbReference>
<dbReference type="InterPro" id="IPR040256">
    <property type="entry name" value="At4g02000-like"/>
</dbReference>
<feature type="compositionally biased region" description="Basic and acidic residues" evidence="1">
    <location>
        <begin position="162"/>
        <end position="175"/>
    </location>
</feature>
<evidence type="ECO:0000313" key="3">
    <source>
        <dbReference type="Proteomes" id="UP001161247"/>
    </source>
</evidence>
<reference evidence="2" key="1">
    <citation type="submission" date="2023-03" db="EMBL/GenBank/DDBJ databases">
        <authorList>
            <person name="Julca I."/>
        </authorList>
    </citation>
    <scope>NUCLEOTIDE SEQUENCE</scope>
</reference>
<protein>
    <submittedName>
        <fullName evidence="2">OLC1v1012234C1</fullName>
    </submittedName>
</protein>
<proteinExistence type="predicted"/>
<name>A0AAV1DZ09_OLDCO</name>
<keyword evidence="3" id="KW-1185">Reference proteome</keyword>
<accession>A0AAV1DZ09</accession>
<feature type="region of interest" description="Disordered" evidence="1">
    <location>
        <begin position="153"/>
        <end position="191"/>
    </location>
</feature>
<evidence type="ECO:0000313" key="2">
    <source>
        <dbReference type="EMBL" id="CAI9111898.1"/>
    </source>
</evidence>
<feature type="region of interest" description="Disordered" evidence="1">
    <location>
        <begin position="289"/>
        <end position="344"/>
    </location>
</feature>
<dbReference type="Proteomes" id="UP001161247">
    <property type="component" value="Chromosome 7"/>
</dbReference>